<gene>
    <name evidence="1" type="ORF">EX895_006390</name>
</gene>
<evidence type="ECO:0000313" key="2">
    <source>
        <dbReference type="Proteomes" id="UP000306050"/>
    </source>
</evidence>
<dbReference type="GeneID" id="40729285"/>
<dbReference type="Gene3D" id="3.30.530.20">
    <property type="match status" value="1"/>
</dbReference>
<dbReference type="Pfam" id="PF10604">
    <property type="entry name" value="Polyketide_cyc2"/>
    <property type="match status" value="1"/>
</dbReference>
<comment type="caution">
    <text evidence="1">The sequence shown here is derived from an EMBL/GenBank/DDBJ whole genome shotgun (WGS) entry which is preliminary data.</text>
</comment>
<dbReference type="InterPro" id="IPR023393">
    <property type="entry name" value="START-like_dom_sf"/>
</dbReference>
<name>A0A4V6ETB5_9BASI</name>
<proteinExistence type="predicted"/>
<dbReference type="KEGG" id="sgra:EX895_006390"/>
<keyword evidence="2" id="KW-1185">Reference proteome</keyword>
<dbReference type="AlphaFoldDB" id="A0A4V6ETB5"/>
<dbReference type="CDD" id="cd07822">
    <property type="entry name" value="SRPBCC_4"/>
    <property type="match status" value="1"/>
</dbReference>
<dbReference type="Proteomes" id="UP000306050">
    <property type="component" value="Chromosome SGRAM_9"/>
</dbReference>
<sequence>MSDPSHPESRVIDTSILIQAPLSTVRTVLLDFEAYPTWSTFVTSVKHNPASSPTAALALGDALTVTINPPGGSPMTMTPKVVHLDERGFGWQGHLANISGLFDGKHLFLLEQEGDMATRLTHREEFGGVLYTPLMSWLGMGAKTKQGFEAFNEAVKRRAEEVADKQ</sequence>
<protein>
    <recommendedName>
        <fullName evidence="3">Coenzyme Q-binding protein COQ10 START domain-containing protein</fullName>
    </recommendedName>
</protein>
<dbReference type="InterPro" id="IPR019587">
    <property type="entry name" value="Polyketide_cyclase/dehydratase"/>
</dbReference>
<dbReference type="RefSeq" id="XP_029736474.1">
    <property type="nucleotide sequence ID" value="XM_029886982.1"/>
</dbReference>
<dbReference type="PANTHER" id="PTHR36166">
    <property type="entry name" value="CHROMOSOME 9, WHOLE GENOME SHOTGUN SEQUENCE"/>
    <property type="match status" value="1"/>
</dbReference>
<dbReference type="PANTHER" id="PTHR36166:SF1">
    <property type="entry name" value="SRPBCC DOMAIN-CONTAINING PROTEIN"/>
    <property type="match status" value="1"/>
</dbReference>
<dbReference type="SUPFAM" id="SSF55961">
    <property type="entry name" value="Bet v1-like"/>
    <property type="match status" value="1"/>
</dbReference>
<dbReference type="EMBL" id="SRRM01000022">
    <property type="protein sequence ID" value="TKY84489.1"/>
    <property type="molecule type" value="Genomic_DNA"/>
</dbReference>
<organism evidence="1 2">
    <name type="scientific">Sporisorium graminicola</name>
    <dbReference type="NCBI Taxonomy" id="280036"/>
    <lineage>
        <taxon>Eukaryota</taxon>
        <taxon>Fungi</taxon>
        <taxon>Dikarya</taxon>
        <taxon>Basidiomycota</taxon>
        <taxon>Ustilaginomycotina</taxon>
        <taxon>Ustilaginomycetes</taxon>
        <taxon>Ustilaginales</taxon>
        <taxon>Ustilaginaceae</taxon>
        <taxon>Sporisorium</taxon>
    </lineage>
</organism>
<evidence type="ECO:0008006" key="3">
    <source>
        <dbReference type="Google" id="ProtNLM"/>
    </source>
</evidence>
<dbReference type="OrthoDB" id="509124at2759"/>
<reference evidence="1 2" key="1">
    <citation type="submission" date="2019-05" db="EMBL/GenBank/DDBJ databases">
        <title>Sporisorium graminicola CBS 10092 draft sequencing and annotation.</title>
        <authorList>
            <person name="Solano-Gonzalez S."/>
            <person name="Caddick M.X."/>
            <person name="Darby A."/>
        </authorList>
    </citation>
    <scope>NUCLEOTIDE SEQUENCE [LARGE SCALE GENOMIC DNA]</scope>
    <source>
        <strain evidence="1 2">CBS 10092</strain>
    </source>
</reference>
<accession>A0A4V6ETB5</accession>
<evidence type="ECO:0000313" key="1">
    <source>
        <dbReference type="EMBL" id="TKY84489.1"/>
    </source>
</evidence>